<feature type="region of interest" description="Disordered" evidence="1">
    <location>
        <begin position="182"/>
        <end position="266"/>
    </location>
</feature>
<evidence type="ECO:0000313" key="3">
    <source>
        <dbReference type="EMBL" id="GGC24218.1"/>
    </source>
</evidence>
<proteinExistence type="predicted"/>
<feature type="compositionally biased region" description="Low complexity" evidence="1">
    <location>
        <begin position="35"/>
        <end position="54"/>
    </location>
</feature>
<feature type="region of interest" description="Disordered" evidence="1">
    <location>
        <begin position="1"/>
        <end position="64"/>
    </location>
</feature>
<keyword evidence="4" id="KW-1185">Reference proteome</keyword>
<sequence length="311" mass="31961">MVSKDDRVSSGGRPSLLSAEQNNPADGRSVLSALDGKPAKAAKQAKADAGIKQASPSHGKPAAQASTRGRGVFLWSAAFAALVTVAGGALVWMASVPDEETLVAETAAPVVPPVASMPAPAVVAAAAVAAPATAATVEPPDSDVSTAAILQDTSAAKEPAAKQAPVVAAKAGPATDSLTQALERPAQKATPDEKKADSLAENKVEKPRLAHHDAKPEGRKQAPKEKPKAPPKPKAEPQSKDRDATLLAALMAHTQPNSHIPRKSTPAQQLQICRQYNAAGAEQCRARLCANGAQKEPECKARLKKKVASDS</sequence>
<feature type="compositionally biased region" description="Basic and acidic residues" evidence="1">
    <location>
        <begin position="295"/>
        <end position="311"/>
    </location>
</feature>
<keyword evidence="2" id="KW-0812">Transmembrane</keyword>
<reference evidence="4" key="1">
    <citation type="journal article" date="2019" name="Int. J. Syst. Evol. Microbiol.">
        <title>The Global Catalogue of Microorganisms (GCM) 10K type strain sequencing project: providing services to taxonomists for standard genome sequencing and annotation.</title>
        <authorList>
            <consortium name="The Broad Institute Genomics Platform"/>
            <consortium name="The Broad Institute Genome Sequencing Center for Infectious Disease"/>
            <person name="Wu L."/>
            <person name="Ma J."/>
        </authorList>
    </citation>
    <scope>NUCLEOTIDE SEQUENCE [LARGE SCALE GENOMIC DNA]</scope>
    <source>
        <strain evidence="4">CGMCC 1.15931</strain>
    </source>
</reference>
<dbReference type="Proteomes" id="UP000622638">
    <property type="component" value="Unassembled WGS sequence"/>
</dbReference>
<protein>
    <submittedName>
        <fullName evidence="3">Uncharacterized protein</fullName>
    </submittedName>
</protein>
<feature type="compositionally biased region" description="Basic and acidic residues" evidence="1">
    <location>
        <begin position="190"/>
        <end position="244"/>
    </location>
</feature>
<dbReference type="RefSeq" id="WP_229417882.1">
    <property type="nucleotide sequence ID" value="NZ_BMKG01000040.1"/>
</dbReference>
<accession>A0ABQ1LG77</accession>
<name>A0ABQ1LG77_9BURK</name>
<evidence type="ECO:0000256" key="2">
    <source>
        <dbReference type="SAM" id="Phobius"/>
    </source>
</evidence>
<evidence type="ECO:0000313" key="4">
    <source>
        <dbReference type="Proteomes" id="UP000622638"/>
    </source>
</evidence>
<keyword evidence="2" id="KW-0472">Membrane</keyword>
<keyword evidence="2" id="KW-1133">Transmembrane helix</keyword>
<evidence type="ECO:0000256" key="1">
    <source>
        <dbReference type="SAM" id="MobiDB-lite"/>
    </source>
</evidence>
<gene>
    <name evidence="3" type="ORF">GCM10011572_52220</name>
</gene>
<organism evidence="3 4">
    <name type="scientific">Pseudoduganella buxea</name>
    <dbReference type="NCBI Taxonomy" id="1949069"/>
    <lineage>
        <taxon>Bacteria</taxon>
        <taxon>Pseudomonadati</taxon>
        <taxon>Pseudomonadota</taxon>
        <taxon>Betaproteobacteria</taxon>
        <taxon>Burkholderiales</taxon>
        <taxon>Oxalobacteraceae</taxon>
        <taxon>Telluria group</taxon>
        <taxon>Pseudoduganella</taxon>
    </lineage>
</organism>
<dbReference type="EMBL" id="BMKG01000040">
    <property type="protein sequence ID" value="GGC24218.1"/>
    <property type="molecule type" value="Genomic_DNA"/>
</dbReference>
<feature type="transmembrane region" description="Helical" evidence="2">
    <location>
        <begin position="72"/>
        <end position="94"/>
    </location>
</feature>
<feature type="region of interest" description="Disordered" evidence="1">
    <location>
        <begin position="292"/>
        <end position="311"/>
    </location>
</feature>
<comment type="caution">
    <text evidence="3">The sequence shown here is derived from an EMBL/GenBank/DDBJ whole genome shotgun (WGS) entry which is preliminary data.</text>
</comment>